<dbReference type="InterPro" id="IPR025241">
    <property type="entry name" value="DUF4190"/>
</dbReference>
<feature type="transmembrane region" description="Helical" evidence="2">
    <location>
        <begin position="169"/>
        <end position="194"/>
    </location>
</feature>
<keyword evidence="2" id="KW-0472">Membrane</keyword>
<evidence type="ECO:0000313" key="5">
    <source>
        <dbReference type="Proteomes" id="UP001499978"/>
    </source>
</evidence>
<accession>A0ABN3NGR2</accession>
<evidence type="ECO:0000256" key="2">
    <source>
        <dbReference type="SAM" id="Phobius"/>
    </source>
</evidence>
<feature type="domain" description="DUF4190" evidence="3">
    <location>
        <begin position="117"/>
        <end position="184"/>
    </location>
</feature>
<evidence type="ECO:0000313" key="4">
    <source>
        <dbReference type="EMBL" id="GAA2521065.1"/>
    </source>
</evidence>
<dbReference type="EMBL" id="BAAARY010000006">
    <property type="protein sequence ID" value="GAA2521065.1"/>
    <property type="molecule type" value="Genomic_DNA"/>
</dbReference>
<keyword evidence="2" id="KW-1133">Transmembrane helix</keyword>
<gene>
    <name evidence="4" type="ORF">GCM10010201_18540</name>
</gene>
<sequence>MSQPDKPTGWDQPEPGALPGPPASPPWPPTAAYPDASMPAPGDSASAGPAVPDPYAQQGPYADPSHPPQGPYGQPSPYAQPSAPYGQPSPYGPPGYPGGAAPYGYLPQYPPRPNNSMAIAALIVSATGVIALSCSGVGGLLGAVGAILGHVSSRQIQERGEDGAGVAKAAIIVGWIAAALGVLATLAIIGLLVVSSTSSGGSTYSGDYDAMFAVFGADG</sequence>
<feature type="region of interest" description="Disordered" evidence="1">
    <location>
        <begin position="1"/>
        <end position="93"/>
    </location>
</feature>
<evidence type="ECO:0000256" key="1">
    <source>
        <dbReference type="SAM" id="MobiDB-lite"/>
    </source>
</evidence>
<proteinExistence type="predicted"/>
<organism evidence="4 5">
    <name type="scientific">Pilimelia columellifera subsp. columellifera</name>
    <dbReference type="NCBI Taxonomy" id="706583"/>
    <lineage>
        <taxon>Bacteria</taxon>
        <taxon>Bacillati</taxon>
        <taxon>Actinomycetota</taxon>
        <taxon>Actinomycetes</taxon>
        <taxon>Micromonosporales</taxon>
        <taxon>Micromonosporaceae</taxon>
        <taxon>Pilimelia</taxon>
    </lineage>
</organism>
<feature type="transmembrane region" description="Helical" evidence="2">
    <location>
        <begin position="117"/>
        <end position="148"/>
    </location>
</feature>
<feature type="compositionally biased region" description="Low complexity" evidence="1">
    <location>
        <begin position="71"/>
        <end position="89"/>
    </location>
</feature>
<reference evidence="4 5" key="1">
    <citation type="journal article" date="2019" name="Int. J. Syst. Evol. Microbiol.">
        <title>The Global Catalogue of Microorganisms (GCM) 10K type strain sequencing project: providing services to taxonomists for standard genome sequencing and annotation.</title>
        <authorList>
            <consortium name="The Broad Institute Genomics Platform"/>
            <consortium name="The Broad Institute Genome Sequencing Center for Infectious Disease"/>
            <person name="Wu L."/>
            <person name="Ma J."/>
        </authorList>
    </citation>
    <scope>NUCLEOTIDE SEQUENCE [LARGE SCALE GENOMIC DNA]</scope>
    <source>
        <strain evidence="4 5">JCM 3367</strain>
    </source>
</reference>
<evidence type="ECO:0000259" key="3">
    <source>
        <dbReference type="Pfam" id="PF13828"/>
    </source>
</evidence>
<keyword evidence="5" id="KW-1185">Reference proteome</keyword>
<dbReference type="Proteomes" id="UP001499978">
    <property type="component" value="Unassembled WGS sequence"/>
</dbReference>
<feature type="compositionally biased region" description="Low complexity" evidence="1">
    <location>
        <begin position="32"/>
        <end position="50"/>
    </location>
</feature>
<feature type="compositionally biased region" description="Pro residues" evidence="1">
    <location>
        <begin position="16"/>
        <end position="31"/>
    </location>
</feature>
<comment type="caution">
    <text evidence="4">The sequence shown here is derived from an EMBL/GenBank/DDBJ whole genome shotgun (WGS) entry which is preliminary data.</text>
</comment>
<dbReference type="RefSeq" id="WP_344171262.1">
    <property type="nucleotide sequence ID" value="NZ_BAAARY010000006.1"/>
</dbReference>
<dbReference type="Pfam" id="PF13828">
    <property type="entry name" value="DUF4190"/>
    <property type="match status" value="1"/>
</dbReference>
<name>A0ABN3NGR2_9ACTN</name>
<keyword evidence="2" id="KW-0812">Transmembrane</keyword>
<protein>
    <recommendedName>
        <fullName evidence="3">DUF4190 domain-containing protein</fullName>
    </recommendedName>
</protein>